<dbReference type="InterPro" id="IPR011009">
    <property type="entry name" value="Kinase-like_dom_sf"/>
</dbReference>
<dbReference type="CDD" id="cd05120">
    <property type="entry name" value="APH_ChoK_like"/>
    <property type="match status" value="1"/>
</dbReference>
<gene>
    <name evidence="2" type="ORF">D6D28_02439</name>
</gene>
<dbReference type="GO" id="GO:0016301">
    <property type="term" value="F:kinase activity"/>
    <property type="evidence" value="ECO:0007669"/>
    <property type="project" value="UniProtKB-KW"/>
</dbReference>
<dbReference type="Gene3D" id="3.90.1200.10">
    <property type="match status" value="1"/>
</dbReference>
<protein>
    <submittedName>
        <fullName evidence="2">Kinase subdomain-containing protein</fullName>
    </submittedName>
</protein>
<dbReference type="EMBL" id="QZAF01000058">
    <property type="protein sequence ID" value="THV74586.1"/>
    <property type="molecule type" value="Genomic_DNA"/>
</dbReference>
<dbReference type="InterPro" id="IPR051678">
    <property type="entry name" value="AGP_Transferase"/>
</dbReference>
<keyword evidence="2" id="KW-0418">Kinase</keyword>
<organism evidence="2 3">
    <name type="scientific">Aureobasidium pullulans</name>
    <name type="common">Black yeast</name>
    <name type="synonym">Pullularia pullulans</name>
    <dbReference type="NCBI Taxonomy" id="5580"/>
    <lineage>
        <taxon>Eukaryota</taxon>
        <taxon>Fungi</taxon>
        <taxon>Dikarya</taxon>
        <taxon>Ascomycota</taxon>
        <taxon>Pezizomycotina</taxon>
        <taxon>Dothideomycetes</taxon>
        <taxon>Dothideomycetidae</taxon>
        <taxon>Dothideales</taxon>
        <taxon>Saccotheciaceae</taxon>
        <taxon>Aureobasidium</taxon>
    </lineage>
</organism>
<keyword evidence="2" id="KW-0808">Transferase</keyword>
<evidence type="ECO:0000313" key="3">
    <source>
        <dbReference type="Proteomes" id="UP000304951"/>
    </source>
</evidence>
<dbReference type="InterPro" id="IPR002575">
    <property type="entry name" value="Aminoglycoside_PTrfase"/>
</dbReference>
<dbReference type="SUPFAM" id="SSF56112">
    <property type="entry name" value="Protein kinase-like (PK-like)"/>
    <property type="match status" value="1"/>
</dbReference>
<comment type="caution">
    <text evidence="2">The sequence shown here is derived from an EMBL/GenBank/DDBJ whole genome shotgun (WGS) entry which is preliminary data.</text>
</comment>
<dbReference type="Proteomes" id="UP000304951">
    <property type="component" value="Unassembled WGS sequence"/>
</dbReference>
<name>A0A4S8SU59_AURPU</name>
<reference evidence="2 3" key="1">
    <citation type="submission" date="2018-10" db="EMBL/GenBank/DDBJ databases">
        <title>Fifty Aureobasidium pullulans genomes reveal a recombining polyextremotolerant generalist.</title>
        <authorList>
            <person name="Gostincar C."/>
            <person name="Turk M."/>
            <person name="Zajc J."/>
            <person name="Gunde-Cimerman N."/>
        </authorList>
    </citation>
    <scope>NUCLEOTIDE SEQUENCE [LARGE SCALE GENOMIC DNA]</scope>
    <source>
        <strain evidence="2 3">EXF-11900</strain>
    </source>
</reference>
<evidence type="ECO:0000313" key="2">
    <source>
        <dbReference type="EMBL" id="THV74586.1"/>
    </source>
</evidence>
<evidence type="ECO:0000259" key="1">
    <source>
        <dbReference type="Pfam" id="PF01636"/>
    </source>
</evidence>
<dbReference type="PANTHER" id="PTHR21310">
    <property type="entry name" value="AMINOGLYCOSIDE PHOSPHOTRANSFERASE-RELATED-RELATED"/>
    <property type="match status" value="1"/>
</dbReference>
<dbReference type="PANTHER" id="PTHR21310:SF55">
    <property type="entry name" value="AMINOGLYCOSIDE PHOSPHOTRANSFERASE DOMAIN-CONTAINING PROTEIN"/>
    <property type="match status" value="1"/>
</dbReference>
<sequence length="291" mass="33568">MPAALAADEAEPHDIQNLAINDTAFNRLFTRLALKTWGRLYKSNGFCSPISRKKIVKTGPYVHLTEAATMRYIAENTSIPVPKVHCAFTHKDRSIVVMERIHGEVIPAAWNRLGEEGRAKIFAQLKGMIEEMRCLKPPPGTGVQSCVGGSLYDSRMNRNETRFGPFATIQEFHIWLRKGFRSTDHTQSSNLESSEEKQLEEMEAMQDGPWPHPVFTHADLNPFNILVRGEQVVGIIDWEFAGWYPHYWEYTSAWFGNLVRTGWQDRLSRFLETFPAEFEMEKTRNKWWGEF</sequence>
<proteinExistence type="predicted"/>
<accession>A0A4S8SU59</accession>
<dbReference type="Pfam" id="PF01636">
    <property type="entry name" value="APH"/>
    <property type="match status" value="1"/>
</dbReference>
<dbReference type="AlphaFoldDB" id="A0A4S8SU59"/>
<feature type="domain" description="Aminoglycoside phosphotransferase" evidence="1">
    <location>
        <begin position="66"/>
        <end position="266"/>
    </location>
</feature>